<dbReference type="GO" id="GO:0071897">
    <property type="term" value="P:DNA biosynthetic process"/>
    <property type="evidence" value="ECO:0007669"/>
    <property type="project" value="UniProtKB-ARBA"/>
</dbReference>
<organism evidence="2 3">
    <name type="scientific">Aphis craccivora</name>
    <name type="common">Cowpea aphid</name>
    <dbReference type="NCBI Taxonomy" id="307492"/>
    <lineage>
        <taxon>Eukaryota</taxon>
        <taxon>Metazoa</taxon>
        <taxon>Ecdysozoa</taxon>
        <taxon>Arthropoda</taxon>
        <taxon>Hexapoda</taxon>
        <taxon>Insecta</taxon>
        <taxon>Pterygota</taxon>
        <taxon>Neoptera</taxon>
        <taxon>Paraneoptera</taxon>
        <taxon>Hemiptera</taxon>
        <taxon>Sternorrhyncha</taxon>
        <taxon>Aphidomorpha</taxon>
        <taxon>Aphidoidea</taxon>
        <taxon>Aphididae</taxon>
        <taxon>Aphidini</taxon>
        <taxon>Aphis</taxon>
        <taxon>Aphis</taxon>
    </lineage>
</organism>
<protein>
    <recommendedName>
        <fullName evidence="1">Reverse transcriptase domain-containing protein</fullName>
    </recommendedName>
</protein>
<dbReference type="CDD" id="cd01650">
    <property type="entry name" value="RT_nLTR_like"/>
    <property type="match status" value="1"/>
</dbReference>
<dbReference type="EMBL" id="VUJU01003723">
    <property type="protein sequence ID" value="KAF0756919.1"/>
    <property type="molecule type" value="Genomic_DNA"/>
</dbReference>
<sequence length="314" mass="36210">MSIPAKPISPAEIVSVIQKRRPKKSPGHDKITNKIAKNLSKKYSVIIMIAKPNKPKHLVSSFRPISLLPTFAKLFEKLIQHRITPIIDQHNILPKSQFGFRRKYNTIHQIHRITDKISASFETKQYCTGAFLDISQAFDRNIKAGVPQGHYLSPILYNIFTADLPKSNQTLLASFADDTAILTSNKFSDIASQHLKLHLNKIESWAKNWKIKINDEKSAQVNFSLNKRECPPLKFNNKPIPVHQSTKYLDITLDKRLTWSNHTKQKRKQLNSRLHLLRPILKSNLSLKNKLFLYKVIIRPVWPYAIRYSNLGPI</sequence>
<dbReference type="InterPro" id="IPR052560">
    <property type="entry name" value="RdDP_mobile_element"/>
</dbReference>
<dbReference type="PANTHER" id="PTHR36688:SF1">
    <property type="entry name" value="ENDONUCLEASE_EXONUCLEASE_PHOSPHATASE DOMAIN-CONTAINING PROTEIN"/>
    <property type="match status" value="1"/>
</dbReference>
<reference evidence="2 3" key="1">
    <citation type="submission" date="2019-08" db="EMBL/GenBank/DDBJ databases">
        <title>Whole genome of Aphis craccivora.</title>
        <authorList>
            <person name="Voronova N.V."/>
            <person name="Shulinski R.S."/>
            <person name="Bandarenka Y.V."/>
            <person name="Zhorov D.G."/>
            <person name="Warner D."/>
        </authorList>
    </citation>
    <scope>NUCLEOTIDE SEQUENCE [LARGE SCALE GENOMIC DNA]</scope>
    <source>
        <strain evidence="2">180601</strain>
        <tissue evidence="2">Whole Body</tissue>
    </source>
</reference>
<name>A0A6G0YJM1_APHCR</name>
<dbReference type="InterPro" id="IPR000477">
    <property type="entry name" value="RT_dom"/>
</dbReference>
<feature type="domain" description="Reverse transcriptase" evidence="1">
    <location>
        <begin position="30"/>
        <end position="253"/>
    </location>
</feature>
<proteinExistence type="predicted"/>
<evidence type="ECO:0000259" key="1">
    <source>
        <dbReference type="PROSITE" id="PS50878"/>
    </source>
</evidence>
<comment type="caution">
    <text evidence="2">The sequence shown here is derived from an EMBL/GenBank/DDBJ whole genome shotgun (WGS) entry which is preliminary data.</text>
</comment>
<accession>A0A6G0YJM1</accession>
<dbReference type="Pfam" id="PF00078">
    <property type="entry name" value="RVT_1"/>
    <property type="match status" value="2"/>
</dbReference>
<dbReference type="AlphaFoldDB" id="A0A6G0YJM1"/>
<evidence type="ECO:0000313" key="2">
    <source>
        <dbReference type="EMBL" id="KAF0756919.1"/>
    </source>
</evidence>
<dbReference type="OrthoDB" id="6625420at2759"/>
<dbReference type="SUPFAM" id="SSF56672">
    <property type="entry name" value="DNA/RNA polymerases"/>
    <property type="match status" value="1"/>
</dbReference>
<dbReference type="PANTHER" id="PTHR36688">
    <property type="entry name" value="ENDO/EXONUCLEASE/PHOSPHATASE DOMAIN-CONTAINING PROTEIN"/>
    <property type="match status" value="1"/>
</dbReference>
<dbReference type="InterPro" id="IPR043502">
    <property type="entry name" value="DNA/RNA_pol_sf"/>
</dbReference>
<dbReference type="PROSITE" id="PS50878">
    <property type="entry name" value="RT_POL"/>
    <property type="match status" value="1"/>
</dbReference>
<evidence type="ECO:0000313" key="3">
    <source>
        <dbReference type="Proteomes" id="UP000478052"/>
    </source>
</evidence>
<dbReference type="Proteomes" id="UP000478052">
    <property type="component" value="Unassembled WGS sequence"/>
</dbReference>
<gene>
    <name evidence="2" type="ORF">FWK35_00014605</name>
</gene>
<keyword evidence="3" id="KW-1185">Reference proteome</keyword>